<protein>
    <recommendedName>
        <fullName evidence="1">NUP160 middle TPR domain-containing protein</fullName>
    </recommendedName>
</protein>
<organism evidence="2 3">
    <name type="scientific">Ranitomeya imitator</name>
    <name type="common">mimic poison frog</name>
    <dbReference type="NCBI Taxonomy" id="111125"/>
    <lineage>
        <taxon>Eukaryota</taxon>
        <taxon>Metazoa</taxon>
        <taxon>Chordata</taxon>
        <taxon>Craniata</taxon>
        <taxon>Vertebrata</taxon>
        <taxon>Euteleostomi</taxon>
        <taxon>Amphibia</taxon>
        <taxon>Batrachia</taxon>
        <taxon>Anura</taxon>
        <taxon>Neobatrachia</taxon>
        <taxon>Hyloidea</taxon>
        <taxon>Dendrobatidae</taxon>
        <taxon>Dendrobatinae</taxon>
        <taxon>Ranitomeya</taxon>
    </lineage>
</organism>
<evidence type="ECO:0000313" key="2">
    <source>
        <dbReference type="EMBL" id="CAJ0934860.1"/>
    </source>
</evidence>
<dbReference type="Pfam" id="PF23354">
    <property type="entry name" value="TPR_NUP160_120_M"/>
    <property type="match status" value="1"/>
</dbReference>
<accession>A0ABN9L6Z9</accession>
<comment type="caution">
    <text evidence="2">The sequence shown here is derived from an EMBL/GenBank/DDBJ whole genome shotgun (WGS) entry which is preliminary data.</text>
</comment>
<name>A0ABN9L6Z9_9NEOB</name>
<evidence type="ECO:0000313" key="3">
    <source>
        <dbReference type="Proteomes" id="UP001176940"/>
    </source>
</evidence>
<proteinExistence type="predicted"/>
<reference evidence="2" key="1">
    <citation type="submission" date="2023-07" db="EMBL/GenBank/DDBJ databases">
        <authorList>
            <person name="Stuckert A."/>
        </authorList>
    </citation>
    <scope>NUCLEOTIDE SEQUENCE</scope>
</reference>
<feature type="domain" description="NUP160 middle TPR" evidence="1">
    <location>
        <begin position="7"/>
        <end position="45"/>
    </location>
</feature>
<dbReference type="InterPro" id="IPR056535">
    <property type="entry name" value="TPR_NUP160_M"/>
</dbReference>
<keyword evidence="3" id="KW-1185">Reference proteome</keyword>
<gene>
    <name evidence="2" type="ORF">RIMI_LOCUS6138409</name>
</gene>
<dbReference type="EMBL" id="CAUEEQ010010937">
    <property type="protein sequence ID" value="CAJ0934860.1"/>
    <property type="molecule type" value="Genomic_DNA"/>
</dbReference>
<evidence type="ECO:0000259" key="1">
    <source>
        <dbReference type="Pfam" id="PF23354"/>
    </source>
</evidence>
<dbReference type="Proteomes" id="UP001176940">
    <property type="component" value="Unassembled WGS sequence"/>
</dbReference>
<sequence>MSLSPSSAGTVMFVYRMHLSREVRTLKGLQKQVNAYLVCLTCLQLIRPEYSGIVQPASGAVGKKCIDTGVFLSRGGSSSQAFTYAIICHLPNSSLRVTEPAQHTHIRNFNPKTYIGVQAVNELCLCAGRSCGNG</sequence>